<dbReference type="PANTHER" id="PTHR47019">
    <property type="entry name" value="LIPID II FLIPPASE MURJ"/>
    <property type="match status" value="1"/>
</dbReference>
<dbReference type="GO" id="GO:0034204">
    <property type="term" value="P:lipid translocation"/>
    <property type="evidence" value="ECO:0007669"/>
    <property type="project" value="TreeGrafter"/>
</dbReference>
<feature type="transmembrane region" description="Helical" evidence="10">
    <location>
        <begin position="274"/>
        <end position="292"/>
    </location>
</feature>
<feature type="transmembrane region" description="Helical" evidence="10">
    <location>
        <begin position="476"/>
        <end position="504"/>
    </location>
</feature>
<organism evidence="12 13">
    <name type="scientific">Paramagnetospirillum magnetotacticum MS-1</name>
    <dbReference type="NCBI Taxonomy" id="272627"/>
    <lineage>
        <taxon>Bacteria</taxon>
        <taxon>Pseudomonadati</taxon>
        <taxon>Pseudomonadota</taxon>
        <taxon>Alphaproteobacteria</taxon>
        <taxon>Rhodospirillales</taxon>
        <taxon>Magnetospirillaceae</taxon>
        <taxon>Paramagnetospirillum</taxon>
    </lineage>
</organism>
<keyword evidence="2 10" id="KW-1003">Cell membrane</keyword>
<name>A0A0C2U920_PARME</name>
<gene>
    <name evidence="10" type="primary">murJ</name>
    <name evidence="12" type="ORF">CCC_01053</name>
</gene>
<keyword evidence="13" id="KW-1185">Reference proteome</keyword>
<sequence>MSLFRSIATVGGFTMASRVTGLMREMMIAHFLGAGAVADAFFVAFRFPNLFRSLFAEGAFNAAFVPLFTGKMTAEGTEAARRFAEQAFAVLGLALALFVAVMELAMPWAIYGLAPGFESVPGKMALATEFSRICFPYLLFISLVSLQAGVLNSMGRFAAAAATPVLLNLTSMAGLWFLVPYTETAGHAMAWGTFAAGVVQFTWLARSARRAGMGLGLVAPKLTPEVRLLFKRIVPGAVGAGVYQVNLVINTMIASTVADGAVSYLNYADRVNQLPLGVVGIAIGTALLPTLSRQLKAGEADAARTSQNRAMELGLALTLPAAVALMVIAAPVIRVLFERGSFGPNETAATASALVAFAIGLPAYVLVKVLVPGFFAREDTGTPVKVAGVAMVLNVVLNLSLAKPLGHVGMALATAIAAWANVAILAVLLARRGYFTMDERLKSKAPRILAACAVMGGVLWGGKLALWPLAQGQLMAVGILAGLVVLGAIAFLAAAQMLGALSLGEIRGMVRRKRG</sequence>
<feature type="transmembrane region" description="Helical" evidence="10">
    <location>
        <begin position="233"/>
        <end position="254"/>
    </location>
</feature>
<proteinExistence type="inferred from homology"/>
<dbReference type="PRINTS" id="PR01806">
    <property type="entry name" value="VIRFACTRMVIN"/>
</dbReference>
<dbReference type="UniPathway" id="UPA00219"/>
<feature type="transmembrane region" description="Helical" evidence="10">
    <location>
        <begin position="349"/>
        <end position="371"/>
    </location>
</feature>
<feature type="transmembrane region" description="Helical" evidence="10">
    <location>
        <begin position="157"/>
        <end position="179"/>
    </location>
</feature>
<dbReference type="EMBL" id="JXSL01000030">
    <property type="protein sequence ID" value="KIL97992.1"/>
    <property type="molecule type" value="Genomic_DNA"/>
</dbReference>
<dbReference type="PANTHER" id="PTHR47019:SF1">
    <property type="entry name" value="LIPID II FLIPPASE MURJ"/>
    <property type="match status" value="1"/>
</dbReference>
<evidence type="ECO:0000256" key="4">
    <source>
        <dbReference type="ARBA" id="ARBA00022960"/>
    </source>
</evidence>
<feature type="transmembrane region" description="Helical" evidence="10">
    <location>
        <begin position="26"/>
        <end position="45"/>
    </location>
</feature>
<evidence type="ECO:0000313" key="12">
    <source>
        <dbReference type="EMBL" id="KIL97992.1"/>
    </source>
</evidence>
<dbReference type="PIRSF" id="PIRSF002869">
    <property type="entry name" value="MviN"/>
    <property type="match status" value="1"/>
</dbReference>
<evidence type="ECO:0000256" key="11">
    <source>
        <dbReference type="PIRNR" id="PIRNR002869"/>
    </source>
</evidence>
<comment type="similarity">
    <text evidence="9 10 11">Belongs to the MurJ/MviN family.</text>
</comment>
<keyword evidence="3 10" id="KW-0812">Transmembrane</keyword>
<dbReference type="OrthoDB" id="9816572at2"/>
<keyword evidence="6 10" id="KW-1133">Transmembrane helix</keyword>
<dbReference type="InterPro" id="IPR004268">
    <property type="entry name" value="MurJ"/>
</dbReference>
<evidence type="ECO:0000256" key="2">
    <source>
        <dbReference type="ARBA" id="ARBA00022475"/>
    </source>
</evidence>
<dbReference type="HAMAP" id="MF_02078">
    <property type="entry name" value="MurJ_MviN"/>
    <property type="match status" value="1"/>
</dbReference>
<feature type="transmembrane region" description="Helical" evidence="10">
    <location>
        <begin position="383"/>
        <end position="402"/>
    </location>
</feature>
<comment type="subcellular location">
    <subcellularLocation>
        <location evidence="10">Cell inner membrane</location>
        <topology evidence="10">Multi-pass membrane protein</topology>
    </subcellularLocation>
    <subcellularLocation>
        <location evidence="1">Cell membrane</location>
        <topology evidence="1">Multi-pass membrane protein</topology>
    </subcellularLocation>
</comment>
<evidence type="ECO:0000256" key="7">
    <source>
        <dbReference type="ARBA" id="ARBA00023136"/>
    </source>
</evidence>
<dbReference type="NCBIfam" id="TIGR01695">
    <property type="entry name" value="murJ_mviN"/>
    <property type="match status" value="1"/>
</dbReference>
<dbReference type="InterPro" id="IPR051050">
    <property type="entry name" value="Lipid_II_flippase_MurJ/MviN"/>
</dbReference>
<reference evidence="12 13" key="1">
    <citation type="submission" date="2015-01" db="EMBL/GenBank/DDBJ databases">
        <title>Genome Sequence of Magnetospirillum magnetotacticum Strain MS-1.</title>
        <authorList>
            <person name="Marinov G.K."/>
            <person name="Smalley M.D."/>
            <person name="DeSalvo G."/>
        </authorList>
    </citation>
    <scope>NUCLEOTIDE SEQUENCE [LARGE SCALE GENOMIC DNA]</scope>
    <source>
        <strain evidence="12 13">MS-1</strain>
    </source>
</reference>
<comment type="function">
    <text evidence="8 10 11">Involved in peptidoglycan biosynthesis. Transports lipid-linked peptidoglycan precursors from the inner to the outer leaflet of the cytoplasmic membrane.</text>
</comment>
<evidence type="ECO:0000256" key="8">
    <source>
        <dbReference type="ARBA" id="ARBA00060041"/>
    </source>
</evidence>
<dbReference type="GO" id="GO:0015648">
    <property type="term" value="F:lipid-linked peptidoglycan transporter activity"/>
    <property type="evidence" value="ECO:0007669"/>
    <property type="project" value="UniProtKB-UniRule"/>
</dbReference>
<feature type="transmembrane region" description="Helical" evidence="10">
    <location>
        <begin position="88"/>
        <end position="110"/>
    </location>
</feature>
<feature type="transmembrane region" description="Helical" evidence="10">
    <location>
        <begin position="130"/>
        <end position="150"/>
    </location>
</feature>
<accession>A0A0C2U920</accession>
<dbReference type="STRING" id="272627.CCC_01053"/>
<keyword evidence="7 10" id="KW-0472">Membrane</keyword>
<feature type="transmembrane region" description="Helical" evidence="10">
    <location>
        <begin position="185"/>
        <end position="205"/>
    </location>
</feature>
<keyword evidence="10" id="KW-0997">Cell inner membrane</keyword>
<evidence type="ECO:0000256" key="3">
    <source>
        <dbReference type="ARBA" id="ARBA00022692"/>
    </source>
</evidence>
<evidence type="ECO:0000256" key="5">
    <source>
        <dbReference type="ARBA" id="ARBA00022984"/>
    </source>
</evidence>
<dbReference type="CDD" id="cd13123">
    <property type="entry name" value="MATE_MurJ_like"/>
    <property type="match status" value="1"/>
</dbReference>
<dbReference type="GO" id="GO:0009252">
    <property type="term" value="P:peptidoglycan biosynthetic process"/>
    <property type="evidence" value="ECO:0007669"/>
    <property type="project" value="UniProtKB-UniRule"/>
</dbReference>
<evidence type="ECO:0000256" key="6">
    <source>
        <dbReference type="ARBA" id="ARBA00022989"/>
    </source>
</evidence>
<comment type="pathway">
    <text evidence="10">Cell wall biogenesis; peptidoglycan biosynthesis.</text>
</comment>
<protein>
    <recommendedName>
        <fullName evidence="10">Probable lipid II flippase MurJ</fullName>
    </recommendedName>
</protein>
<feature type="transmembrane region" description="Helical" evidence="10">
    <location>
        <begin position="408"/>
        <end position="428"/>
    </location>
</feature>
<dbReference type="RefSeq" id="WP_009869210.1">
    <property type="nucleotide sequence ID" value="NZ_JXSL01000030.1"/>
</dbReference>
<dbReference type="GO" id="GO:0071555">
    <property type="term" value="P:cell wall organization"/>
    <property type="evidence" value="ECO:0007669"/>
    <property type="project" value="UniProtKB-UniRule"/>
</dbReference>
<comment type="caution">
    <text evidence="12">The sequence shown here is derived from an EMBL/GenBank/DDBJ whole genome shotgun (WGS) entry which is preliminary data.</text>
</comment>
<dbReference type="GO" id="GO:0008360">
    <property type="term" value="P:regulation of cell shape"/>
    <property type="evidence" value="ECO:0007669"/>
    <property type="project" value="UniProtKB-UniRule"/>
</dbReference>
<feature type="transmembrane region" description="Helical" evidence="10">
    <location>
        <begin position="448"/>
        <end position="470"/>
    </location>
</feature>
<keyword evidence="5 10" id="KW-0573">Peptidoglycan synthesis</keyword>
<dbReference type="Proteomes" id="UP000031971">
    <property type="component" value="Unassembled WGS sequence"/>
</dbReference>
<dbReference type="Pfam" id="PF03023">
    <property type="entry name" value="MurJ"/>
    <property type="match status" value="1"/>
</dbReference>
<evidence type="ECO:0000313" key="13">
    <source>
        <dbReference type="Proteomes" id="UP000031971"/>
    </source>
</evidence>
<dbReference type="GO" id="GO:0005886">
    <property type="term" value="C:plasma membrane"/>
    <property type="evidence" value="ECO:0007669"/>
    <property type="project" value="UniProtKB-SubCell"/>
</dbReference>
<evidence type="ECO:0000256" key="1">
    <source>
        <dbReference type="ARBA" id="ARBA00004651"/>
    </source>
</evidence>
<evidence type="ECO:0000256" key="10">
    <source>
        <dbReference type="HAMAP-Rule" id="MF_02078"/>
    </source>
</evidence>
<evidence type="ECO:0000256" key="9">
    <source>
        <dbReference type="ARBA" id="ARBA00061532"/>
    </source>
</evidence>
<keyword evidence="10 11" id="KW-0961">Cell wall biogenesis/degradation</keyword>
<feature type="transmembrane region" description="Helical" evidence="10">
    <location>
        <begin position="313"/>
        <end position="337"/>
    </location>
</feature>
<dbReference type="AlphaFoldDB" id="A0A0C2U920"/>
<keyword evidence="4 10" id="KW-0133">Cell shape</keyword>
<keyword evidence="10 11" id="KW-0813">Transport</keyword>